<dbReference type="InterPro" id="IPR052044">
    <property type="entry name" value="PKS_Associated_Protein"/>
</dbReference>
<dbReference type="AlphaFoldDB" id="A0A1H8AJW3"/>
<proteinExistence type="predicted"/>
<accession>A0A1H8AJW3</accession>
<dbReference type="Pfam" id="PF07883">
    <property type="entry name" value="Cupin_2"/>
    <property type="match status" value="1"/>
</dbReference>
<sequence length="151" mass="17049">MRAEIRRAAEAGEYKTLEGCSILEIANDAGDEFVSVARARVGVGVTTELHCLRGTSERYVILSGAGRVELNGRDTFEVSVGDVVRIPPDMPQRITNIGDGDLVFYCICTPPFKPGCYRFLETRGLRYSLGRRRRRNACRRLRPWRRKEIGN</sequence>
<keyword evidence="3" id="KW-1185">Reference proteome</keyword>
<dbReference type="OrthoDB" id="9180677at2"/>
<dbReference type="Proteomes" id="UP000198744">
    <property type="component" value="Unassembled WGS sequence"/>
</dbReference>
<gene>
    <name evidence="2" type="ORF">SAMN04489760_13615</name>
</gene>
<dbReference type="EMBL" id="FOBS01000036">
    <property type="protein sequence ID" value="SEM70284.1"/>
    <property type="molecule type" value="Genomic_DNA"/>
</dbReference>
<dbReference type="PANTHER" id="PTHR36114:SF8">
    <property type="entry name" value="CUPIN TYPE-1 DOMAIN-CONTAINING PROTEIN"/>
    <property type="match status" value="1"/>
</dbReference>
<organism evidence="2 3">
    <name type="scientific">Syntrophus gentianae</name>
    <dbReference type="NCBI Taxonomy" id="43775"/>
    <lineage>
        <taxon>Bacteria</taxon>
        <taxon>Pseudomonadati</taxon>
        <taxon>Thermodesulfobacteriota</taxon>
        <taxon>Syntrophia</taxon>
        <taxon>Syntrophales</taxon>
        <taxon>Syntrophaceae</taxon>
        <taxon>Syntrophus</taxon>
    </lineage>
</organism>
<dbReference type="InterPro" id="IPR014710">
    <property type="entry name" value="RmlC-like_jellyroll"/>
</dbReference>
<protein>
    <submittedName>
        <fullName evidence="2">Cupin domain-containing protein</fullName>
    </submittedName>
</protein>
<dbReference type="Gene3D" id="2.60.120.10">
    <property type="entry name" value="Jelly Rolls"/>
    <property type="match status" value="1"/>
</dbReference>
<dbReference type="CDD" id="cd02214">
    <property type="entry name" value="cupin_MJ1618"/>
    <property type="match status" value="1"/>
</dbReference>
<dbReference type="PANTHER" id="PTHR36114">
    <property type="entry name" value="16.7 KDA PROTEIN IN WHIE LOCUS"/>
    <property type="match status" value="1"/>
</dbReference>
<reference evidence="2 3" key="1">
    <citation type="submission" date="2016-10" db="EMBL/GenBank/DDBJ databases">
        <authorList>
            <person name="de Groot N.N."/>
        </authorList>
    </citation>
    <scope>NUCLEOTIDE SEQUENCE [LARGE SCALE GENOMIC DNA]</scope>
    <source>
        <strain evidence="2 3">DSM 8423</strain>
    </source>
</reference>
<evidence type="ECO:0000313" key="3">
    <source>
        <dbReference type="Proteomes" id="UP000198744"/>
    </source>
</evidence>
<evidence type="ECO:0000259" key="1">
    <source>
        <dbReference type="Pfam" id="PF07883"/>
    </source>
</evidence>
<dbReference type="STRING" id="43775.SAMN04489760_13615"/>
<dbReference type="InterPro" id="IPR011051">
    <property type="entry name" value="RmlC_Cupin_sf"/>
</dbReference>
<evidence type="ECO:0000313" key="2">
    <source>
        <dbReference type="EMBL" id="SEM70284.1"/>
    </source>
</evidence>
<dbReference type="SUPFAM" id="SSF51182">
    <property type="entry name" value="RmlC-like cupins"/>
    <property type="match status" value="1"/>
</dbReference>
<dbReference type="RefSeq" id="WP_093884654.1">
    <property type="nucleotide sequence ID" value="NZ_FOBS01000036.1"/>
</dbReference>
<name>A0A1H8AJW3_9BACT</name>
<feature type="domain" description="Cupin type-2" evidence="1">
    <location>
        <begin position="44"/>
        <end position="108"/>
    </location>
</feature>
<dbReference type="InterPro" id="IPR013096">
    <property type="entry name" value="Cupin_2"/>
</dbReference>